<dbReference type="Pfam" id="PF00069">
    <property type="entry name" value="Pkinase"/>
    <property type="match status" value="1"/>
</dbReference>
<comment type="catalytic activity">
    <reaction evidence="18">
        <text>L-seryl-[protein] + ATP = O-phospho-L-seryl-[protein] + ADP + H(+)</text>
        <dbReference type="Rhea" id="RHEA:17989"/>
        <dbReference type="Rhea" id="RHEA-COMP:9863"/>
        <dbReference type="Rhea" id="RHEA-COMP:11604"/>
        <dbReference type="ChEBI" id="CHEBI:15378"/>
        <dbReference type="ChEBI" id="CHEBI:29999"/>
        <dbReference type="ChEBI" id="CHEBI:30616"/>
        <dbReference type="ChEBI" id="CHEBI:83421"/>
        <dbReference type="ChEBI" id="CHEBI:456216"/>
        <dbReference type="EC" id="2.7.11.1"/>
    </reaction>
</comment>
<evidence type="ECO:0000313" key="23">
    <source>
        <dbReference type="EMBL" id="KAF7842619.1"/>
    </source>
</evidence>
<dbReference type="EC" id="2.7.11.1" evidence="3"/>
<evidence type="ECO:0000256" key="8">
    <source>
        <dbReference type="ARBA" id="ARBA00022729"/>
    </source>
</evidence>
<evidence type="ECO:0000256" key="11">
    <source>
        <dbReference type="ARBA" id="ARBA00022777"/>
    </source>
</evidence>
<comment type="catalytic activity">
    <reaction evidence="17">
        <text>L-threonyl-[protein] + ATP = O-phospho-L-threonyl-[protein] + ADP + H(+)</text>
        <dbReference type="Rhea" id="RHEA:46608"/>
        <dbReference type="Rhea" id="RHEA-COMP:11060"/>
        <dbReference type="Rhea" id="RHEA-COMP:11605"/>
        <dbReference type="ChEBI" id="CHEBI:15378"/>
        <dbReference type="ChEBI" id="CHEBI:30013"/>
        <dbReference type="ChEBI" id="CHEBI:30616"/>
        <dbReference type="ChEBI" id="CHEBI:61977"/>
        <dbReference type="ChEBI" id="CHEBI:456216"/>
        <dbReference type="EC" id="2.7.11.1"/>
    </reaction>
</comment>
<keyword evidence="13 21" id="KW-1133">Transmembrane helix</keyword>
<dbReference type="SMART" id="SM00220">
    <property type="entry name" value="S_TKc"/>
    <property type="match status" value="1"/>
</dbReference>
<dbReference type="InterPro" id="IPR008271">
    <property type="entry name" value="Ser/Thr_kinase_AS"/>
</dbReference>
<dbReference type="Gene3D" id="1.10.510.10">
    <property type="entry name" value="Transferase(Phosphotransferase) domain 1"/>
    <property type="match status" value="1"/>
</dbReference>
<feature type="transmembrane region" description="Helical" evidence="21">
    <location>
        <begin position="1266"/>
        <end position="1290"/>
    </location>
</feature>
<evidence type="ECO:0000256" key="12">
    <source>
        <dbReference type="ARBA" id="ARBA00022840"/>
    </source>
</evidence>
<dbReference type="InterPro" id="IPR017441">
    <property type="entry name" value="Protein_kinase_ATP_BS"/>
</dbReference>
<keyword evidence="6" id="KW-0808">Transferase</keyword>
<evidence type="ECO:0000256" key="2">
    <source>
        <dbReference type="ARBA" id="ARBA00008684"/>
    </source>
</evidence>
<evidence type="ECO:0000256" key="9">
    <source>
        <dbReference type="ARBA" id="ARBA00022737"/>
    </source>
</evidence>
<keyword evidence="16" id="KW-0325">Glycoprotein</keyword>
<evidence type="ECO:0000256" key="18">
    <source>
        <dbReference type="ARBA" id="ARBA00048679"/>
    </source>
</evidence>
<keyword evidence="12 19" id="KW-0067">ATP-binding</keyword>
<evidence type="ECO:0000256" key="20">
    <source>
        <dbReference type="SAM" id="MobiDB-lite"/>
    </source>
</evidence>
<keyword evidence="14 21" id="KW-0472">Membrane</keyword>
<protein>
    <recommendedName>
        <fullName evidence="3">non-specific serine/threonine protein kinase</fullName>
        <ecNumber evidence="3">2.7.11.1</ecNumber>
    </recommendedName>
</protein>
<comment type="similarity">
    <text evidence="2">Belongs to the protein kinase superfamily. Ser/Thr protein kinase family.</text>
</comment>
<dbReference type="OrthoDB" id="1938246at2759"/>
<dbReference type="Proteomes" id="UP000634136">
    <property type="component" value="Unassembled WGS sequence"/>
</dbReference>
<dbReference type="PROSITE" id="PS50011">
    <property type="entry name" value="PROTEIN_KINASE_DOM"/>
    <property type="match status" value="1"/>
</dbReference>
<evidence type="ECO:0000256" key="6">
    <source>
        <dbReference type="ARBA" id="ARBA00022679"/>
    </source>
</evidence>
<evidence type="ECO:0000256" key="21">
    <source>
        <dbReference type="SAM" id="Phobius"/>
    </source>
</evidence>
<evidence type="ECO:0000256" key="17">
    <source>
        <dbReference type="ARBA" id="ARBA00047899"/>
    </source>
</evidence>
<keyword evidence="4" id="KW-0723">Serine/threonine-protein kinase</keyword>
<keyword evidence="9" id="KW-0677">Repeat</keyword>
<name>A0A834XCL8_9FABA</name>
<reference evidence="23" key="1">
    <citation type="submission" date="2020-09" db="EMBL/GenBank/DDBJ databases">
        <title>Genome-Enabled Discovery of Anthraquinone Biosynthesis in Senna tora.</title>
        <authorList>
            <person name="Kang S.-H."/>
            <person name="Pandey R.P."/>
            <person name="Lee C.-M."/>
            <person name="Sim J.-S."/>
            <person name="Jeong J.-T."/>
            <person name="Choi B.-S."/>
            <person name="Jung M."/>
            <person name="Ginzburg D."/>
            <person name="Zhao K."/>
            <person name="Won S.Y."/>
            <person name="Oh T.-J."/>
            <person name="Yu Y."/>
            <person name="Kim N.-H."/>
            <person name="Lee O.R."/>
            <person name="Lee T.-H."/>
            <person name="Bashyal P."/>
            <person name="Kim T.-S."/>
            <person name="Lee W.-H."/>
            <person name="Kawkins C."/>
            <person name="Kim C.-K."/>
            <person name="Kim J.S."/>
            <person name="Ahn B.O."/>
            <person name="Rhee S.Y."/>
            <person name="Sohng J.K."/>
        </authorList>
    </citation>
    <scope>NUCLEOTIDE SEQUENCE</scope>
    <source>
        <tissue evidence="23">Leaf</tissue>
    </source>
</reference>
<evidence type="ECO:0000256" key="15">
    <source>
        <dbReference type="ARBA" id="ARBA00023170"/>
    </source>
</evidence>
<dbReference type="Gene3D" id="3.60.10.10">
    <property type="entry name" value="Endonuclease/exonuclease/phosphatase"/>
    <property type="match status" value="1"/>
</dbReference>
<dbReference type="Gene3D" id="3.30.200.20">
    <property type="entry name" value="Phosphorylase Kinase, domain 1"/>
    <property type="match status" value="1"/>
</dbReference>
<dbReference type="Pfam" id="PF13966">
    <property type="entry name" value="zf-RVT"/>
    <property type="match status" value="1"/>
</dbReference>
<sequence>MKKITVTISLTPLSPFRFAKFLHYTSQILKLESPLSLLFCLYFPLKKMLDKERLVSFFMDSFLLWAVLLLDLLLFKVSGNAEVNALIALKNNLADPNNVLQSWDPTQVNPCMWFRVRCNSDNRVTHIDLGDENLSGQLVPQLGQLLNLQYLELYQNNISGKIPDEFGNLTNLRKGKRKHRSEYEDTDTGVAEIKKARKGLTAEVQEVFKRLVDEMVAMVNCCKLGLKEVVPNQPPSDESKCNSVVAHKLCNVGGFDFTFCVEAEGTKGGLILYWKRSIKMHIVDASPYWIHVLATLPNNITYMLTGVYGPPSLPCRHILWEFLTSRAVYQMPWIVFGDFNQVGYRSEKQSKRNTILGARELLDTVNACGLIDVPTHGVWFTWSNNRKEEDRVREKLDRVYSNAQWMKQYPNTWTEVLPIASSDHAPIVVHATKPTFRKRKHFRFEIMWMYHPQSLQIIQQAWCRNSTEIIGSTASQFNQKIRLVKEQLSTWNQNSFGNIHHQIQETETQLSFLQNHIDNSSEPQHQMQEEIFRKKLEFLLKCEETMWAQRAQQMWLINGDRNTKYFHTVVNSRRNKSRILMIQNESGDWITNSHHIRQSAVKFYSDVFSTTDLLPSVDIKYRLQAKAQTLQKLRGIKISRLAPPIKWILDAFGHMSGLFMNPSKSELKFSPNCPRNTQVGCAGILQSNVVDGLGKYLGGFIDGSTRDRKNYKIILDHLNKRLQGWKANMLSQAARCTLIQSGNSQTKPSISMISWHRICQPKKQGGLGIRRFEPLNTALLGKQYWRMLSNPNLLISQVFRAKYGDSQDFRKFNIPNHASPLWKKIAKASTFIKNNLAWRVGNGANIRLTDELWVPMDKRDHGISVLSELISNNRWDRNQLYKVYDPPQVRQITTIPISIKEAYLHLQHEVLSPRSPDINWGRFWQIKLPFKILMFFWKLLHKGLSLGAHLIRRGFKVQGTCPFGCTVPEDEEHLFKDCLFARAVWFGSSLAFSGTNWRNDSFIHSVLFWCSNNSNHPGNTQPPLQDIMVVCWAIYNKRNKVLFCQDTPDPANVVQAISKLQVEFHRIHHLSSLDPFFHVQATRQYRTTNREDYRSEVFGLALQAIQKGLECLSHDPQKSIMLNIPNPQLFSYIQCVRKAPTKFAILCDDIQVLRSMFNACNVSVCTVTHRLLDSSSYGTSMHILRLNNNSLSGSIPMSFTRAVSLQFLDLSNNQLIGYIPVNGSFSLFTPISFQNNPGLKQQKFSSPSSISPEPPAAPSGNSTTGAIAGGFAVGIFVLSFAAYAIAFTYWRRRKPKDHFFDALAQEDFDKILHGELNQFVLYDLQVATDNFSHKNVVGIGGSGTVYKGRLPDGSLVAVKRIRERNIQGGKQAFEAEMKMISMARHRNLLRLIGFCRTPTECLLVYPFMVNRCVASCLQELPRRQPPLDWPTRKRIALGAARGIAYLHDHCDLKIIHCDIKASNILLDGEFEAFVGDFGLAKLMDFKYSHITTSVRGTVGHIDPEFLSTGKISEKSDVFGYGVLLLELITGQKANNSWYTGFSEFRNNFPNFPLIALVKQIMQYQELERLVDADLEGNYNKEEVEQVTRLALLCTQESSINRPKMSEVVIMLEDGDGLAEKWEIFQKDIFPQDFNHTYYDPNFNWIGDSTSISYLSEDELSLSPR</sequence>
<evidence type="ECO:0000313" key="24">
    <source>
        <dbReference type="Proteomes" id="UP000634136"/>
    </source>
</evidence>
<dbReference type="GO" id="GO:0005524">
    <property type="term" value="F:ATP binding"/>
    <property type="evidence" value="ECO:0007669"/>
    <property type="project" value="UniProtKB-UniRule"/>
</dbReference>
<keyword evidence="8" id="KW-0732">Signal</keyword>
<comment type="subcellular location">
    <subcellularLocation>
        <location evidence="1">Membrane</location>
        <topology evidence="1">Single-pass type I membrane protein</topology>
    </subcellularLocation>
</comment>
<dbReference type="PROSITE" id="PS00107">
    <property type="entry name" value="PROTEIN_KINASE_ATP"/>
    <property type="match status" value="1"/>
</dbReference>
<dbReference type="InterPro" id="IPR036691">
    <property type="entry name" value="Endo/exonu/phosph_ase_sf"/>
</dbReference>
<dbReference type="InterPro" id="IPR026960">
    <property type="entry name" value="RVT-Znf"/>
</dbReference>
<keyword evidence="11 23" id="KW-0418">Kinase</keyword>
<dbReference type="InterPro" id="IPR011009">
    <property type="entry name" value="Kinase-like_dom_sf"/>
</dbReference>
<gene>
    <name evidence="23" type="ORF">G2W53_004917</name>
</gene>
<organism evidence="23 24">
    <name type="scientific">Senna tora</name>
    <dbReference type="NCBI Taxonomy" id="362788"/>
    <lineage>
        <taxon>Eukaryota</taxon>
        <taxon>Viridiplantae</taxon>
        <taxon>Streptophyta</taxon>
        <taxon>Embryophyta</taxon>
        <taxon>Tracheophyta</taxon>
        <taxon>Spermatophyta</taxon>
        <taxon>Magnoliopsida</taxon>
        <taxon>eudicotyledons</taxon>
        <taxon>Gunneridae</taxon>
        <taxon>Pentapetalae</taxon>
        <taxon>rosids</taxon>
        <taxon>fabids</taxon>
        <taxon>Fabales</taxon>
        <taxon>Fabaceae</taxon>
        <taxon>Caesalpinioideae</taxon>
        <taxon>Cassia clade</taxon>
        <taxon>Senna</taxon>
    </lineage>
</organism>
<keyword evidence="10 19" id="KW-0547">Nucleotide-binding</keyword>
<dbReference type="GO" id="GO:0016020">
    <property type="term" value="C:membrane"/>
    <property type="evidence" value="ECO:0007669"/>
    <property type="project" value="UniProtKB-SubCell"/>
</dbReference>
<keyword evidence="5" id="KW-0433">Leucine-rich repeat</keyword>
<dbReference type="Pfam" id="PF08263">
    <property type="entry name" value="LRRNT_2"/>
    <property type="match status" value="1"/>
</dbReference>
<dbReference type="SUPFAM" id="SSF56219">
    <property type="entry name" value="DNase I-like"/>
    <property type="match status" value="1"/>
</dbReference>
<comment type="caution">
    <text evidence="23">The sequence shown here is derived from an EMBL/GenBank/DDBJ whole genome shotgun (WGS) entry which is preliminary data.</text>
</comment>
<keyword evidence="24" id="KW-1185">Reference proteome</keyword>
<dbReference type="FunFam" id="3.30.200.20:FF:000015">
    <property type="entry name" value="Somatic embryogenesis receptor kinase 1"/>
    <property type="match status" value="1"/>
</dbReference>
<dbReference type="InterPro" id="IPR013210">
    <property type="entry name" value="LRR_N_plant-typ"/>
</dbReference>
<dbReference type="Pfam" id="PF00560">
    <property type="entry name" value="LRR_1"/>
    <property type="match status" value="2"/>
</dbReference>
<accession>A0A834XCL8</accession>
<feature type="domain" description="Protein kinase" evidence="22">
    <location>
        <begin position="1331"/>
        <end position="1638"/>
    </location>
</feature>
<feature type="region of interest" description="Disordered" evidence="20">
    <location>
        <begin position="1240"/>
        <end position="1261"/>
    </location>
</feature>
<dbReference type="PANTHER" id="PTHR48006">
    <property type="entry name" value="LEUCINE-RICH REPEAT-CONTAINING PROTEIN DDB_G0281931-RELATED"/>
    <property type="match status" value="1"/>
</dbReference>
<dbReference type="FunFam" id="3.80.10.10:FF:000129">
    <property type="entry name" value="Leucine-rich repeat receptor-like kinase"/>
    <property type="match status" value="1"/>
</dbReference>
<evidence type="ECO:0000256" key="19">
    <source>
        <dbReference type="PROSITE-ProRule" id="PRU10141"/>
    </source>
</evidence>
<dbReference type="InterPro" id="IPR001611">
    <property type="entry name" value="Leu-rich_rpt"/>
</dbReference>
<dbReference type="Gene3D" id="3.80.10.10">
    <property type="entry name" value="Ribonuclease Inhibitor"/>
    <property type="match status" value="2"/>
</dbReference>
<dbReference type="SUPFAM" id="SSF56112">
    <property type="entry name" value="Protein kinase-like (PK-like)"/>
    <property type="match status" value="1"/>
</dbReference>
<keyword evidence="15 23" id="KW-0675">Receptor</keyword>
<keyword evidence="7 21" id="KW-0812">Transmembrane</keyword>
<dbReference type="GO" id="GO:0004674">
    <property type="term" value="F:protein serine/threonine kinase activity"/>
    <property type="evidence" value="ECO:0007669"/>
    <property type="project" value="UniProtKB-KW"/>
</dbReference>
<evidence type="ECO:0000256" key="16">
    <source>
        <dbReference type="ARBA" id="ARBA00023180"/>
    </source>
</evidence>
<feature type="binding site" evidence="19">
    <location>
        <position position="1359"/>
    </location>
    <ligand>
        <name>ATP</name>
        <dbReference type="ChEBI" id="CHEBI:30616"/>
    </ligand>
</feature>
<dbReference type="EMBL" id="JAAIUW010000002">
    <property type="protein sequence ID" value="KAF7842619.1"/>
    <property type="molecule type" value="Genomic_DNA"/>
</dbReference>
<dbReference type="SUPFAM" id="SSF52058">
    <property type="entry name" value="L domain-like"/>
    <property type="match status" value="2"/>
</dbReference>
<evidence type="ECO:0000256" key="13">
    <source>
        <dbReference type="ARBA" id="ARBA00022989"/>
    </source>
</evidence>
<dbReference type="PANTHER" id="PTHR48006:SF102">
    <property type="entry name" value="LEUCINE-RICH REPEAT-CONTAINING PROTEIN DDB_G0281931-RELATED"/>
    <property type="match status" value="1"/>
</dbReference>
<evidence type="ECO:0000259" key="22">
    <source>
        <dbReference type="PROSITE" id="PS50011"/>
    </source>
</evidence>
<evidence type="ECO:0000256" key="1">
    <source>
        <dbReference type="ARBA" id="ARBA00004479"/>
    </source>
</evidence>
<dbReference type="PROSITE" id="PS00108">
    <property type="entry name" value="PROTEIN_KINASE_ST"/>
    <property type="match status" value="1"/>
</dbReference>
<evidence type="ECO:0000256" key="5">
    <source>
        <dbReference type="ARBA" id="ARBA00022614"/>
    </source>
</evidence>
<evidence type="ECO:0000256" key="7">
    <source>
        <dbReference type="ARBA" id="ARBA00022692"/>
    </source>
</evidence>
<evidence type="ECO:0000256" key="10">
    <source>
        <dbReference type="ARBA" id="ARBA00022741"/>
    </source>
</evidence>
<dbReference type="InterPro" id="IPR000719">
    <property type="entry name" value="Prot_kinase_dom"/>
</dbReference>
<evidence type="ECO:0000256" key="4">
    <source>
        <dbReference type="ARBA" id="ARBA00022527"/>
    </source>
</evidence>
<evidence type="ECO:0000256" key="14">
    <source>
        <dbReference type="ARBA" id="ARBA00023136"/>
    </source>
</evidence>
<evidence type="ECO:0000256" key="3">
    <source>
        <dbReference type="ARBA" id="ARBA00012513"/>
    </source>
</evidence>
<proteinExistence type="inferred from homology"/>
<dbReference type="FunFam" id="1.10.510.10:FF:000016">
    <property type="entry name" value="Somatic embryogenesis receptor-like kinase 1"/>
    <property type="match status" value="1"/>
</dbReference>
<dbReference type="InterPro" id="IPR032675">
    <property type="entry name" value="LRR_dom_sf"/>
</dbReference>
<feature type="transmembrane region" description="Helical" evidence="21">
    <location>
        <begin position="1388"/>
        <end position="1408"/>
    </location>
</feature>
<dbReference type="InterPro" id="IPR051824">
    <property type="entry name" value="LRR_Rcpt-Like_S/T_Kinase"/>
</dbReference>